<dbReference type="InterPro" id="IPR036885">
    <property type="entry name" value="SWIB_MDM2_dom_sf"/>
</dbReference>
<organism evidence="2">
    <name type="scientific">viral metagenome</name>
    <dbReference type="NCBI Taxonomy" id="1070528"/>
    <lineage>
        <taxon>unclassified sequences</taxon>
        <taxon>metagenomes</taxon>
        <taxon>organismal metagenomes</taxon>
    </lineage>
</organism>
<dbReference type="InterPro" id="IPR019835">
    <property type="entry name" value="SWIB_domain"/>
</dbReference>
<dbReference type="PANTHER" id="PTHR13844">
    <property type="entry name" value="SWI/SNF-RELATED MATRIX-ASSOCIATED ACTIN-DEPENDENT REGULATOR OF CHROMATIN SUBFAMILY D"/>
    <property type="match status" value="1"/>
</dbReference>
<evidence type="ECO:0000313" key="2">
    <source>
        <dbReference type="EMBL" id="QHS82230.1"/>
    </source>
</evidence>
<dbReference type="PROSITE" id="PS51925">
    <property type="entry name" value="SWIB_MDM2"/>
    <property type="match status" value="1"/>
</dbReference>
<protein>
    <recommendedName>
        <fullName evidence="1">DM2 domain-containing protein</fullName>
    </recommendedName>
</protein>
<dbReference type="Gene3D" id="1.10.245.10">
    <property type="entry name" value="SWIB/MDM2 domain"/>
    <property type="match status" value="1"/>
</dbReference>
<evidence type="ECO:0000259" key="1">
    <source>
        <dbReference type="PROSITE" id="PS51925"/>
    </source>
</evidence>
<accession>A0A6C0AS44</accession>
<reference evidence="2" key="1">
    <citation type="journal article" date="2020" name="Nature">
        <title>Giant virus diversity and host interactions through global metagenomics.</title>
        <authorList>
            <person name="Schulz F."/>
            <person name="Roux S."/>
            <person name="Paez-Espino D."/>
            <person name="Jungbluth S."/>
            <person name="Walsh D.A."/>
            <person name="Denef V.J."/>
            <person name="McMahon K.D."/>
            <person name="Konstantinidis K.T."/>
            <person name="Eloe-Fadrosh E.A."/>
            <person name="Kyrpides N.C."/>
            <person name="Woyke T."/>
        </authorList>
    </citation>
    <scope>NUCLEOTIDE SEQUENCE</scope>
    <source>
        <strain evidence="2">GVMAG-S-1101165-79</strain>
    </source>
</reference>
<dbReference type="SMART" id="SM00151">
    <property type="entry name" value="SWIB"/>
    <property type="match status" value="1"/>
</dbReference>
<dbReference type="CDD" id="cd10567">
    <property type="entry name" value="SWIB-MDM2_like"/>
    <property type="match status" value="1"/>
</dbReference>
<dbReference type="InterPro" id="IPR003121">
    <property type="entry name" value="SWIB_MDM2_domain"/>
</dbReference>
<proteinExistence type="predicted"/>
<dbReference type="AlphaFoldDB" id="A0A6C0AS44"/>
<feature type="domain" description="DM2" evidence="1">
    <location>
        <begin position="69"/>
        <end position="152"/>
    </location>
</feature>
<dbReference type="Pfam" id="PF02201">
    <property type="entry name" value="SWIB"/>
    <property type="match status" value="1"/>
</dbReference>
<name>A0A6C0AS44_9ZZZZ</name>
<sequence>MKSENNELHDEEVFSQFDNLINGLQTVKLQINILQHSVKQIEKTIKKKMKGLKKEVTKNKQKGNRKPSGFAKPGKITKELCFFLNKEEGTEIARTEVTRALIAYIKENKLHNNDNGQIIHPDNKLKTLLGLDDNQNLTYFTIQKYMNKHFVKNSGV</sequence>
<dbReference type="EMBL" id="MN740763">
    <property type="protein sequence ID" value="QHS82230.1"/>
    <property type="molecule type" value="Genomic_DNA"/>
</dbReference>
<dbReference type="SUPFAM" id="SSF47592">
    <property type="entry name" value="SWIB/MDM2 domain"/>
    <property type="match status" value="1"/>
</dbReference>